<accession>A0A0L6Z9J8</accession>
<dbReference type="InterPro" id="IPR006442">
    <property type="entry name" value="Antitoxin_Phd/YefM"/>
</dbReference>
<dbReference type="STRING" id="36844.SAMN04488501_102259"/>
<name>A0A0L6Z9J8_9CLOT</name>
<dbReference type="Proteomes" id="UP000037043">
    <property type="component" value="Unassembled WGS sequence"/>
</dbReference>
<reference evidence="4" key="1">
    <citation type="submission" date="2015-08" db="EMBL/GenBank/DDBJ databases">
        <title>Genome sequence of the strict anaerobe Clostridium homopropionicum LuHBu1 (DSM 5847T).</title>
        <authorList>
            <person name="Poehlein A."/>
            <person name="Beck M."/>
            <person name="Schiel-Bengelsdorf B."/>
            <person name="Bengelsdorf F.R."/>
            <person name="Daniel R."/>
            <person name="Duerre P."/>
        </authorList>
    </citation>
    <scope>NUCLEOTIDE SEQUENCE [LARGE SCALE GENOMIC DNA]</scope>
    <source>
        <strain evidence="4">DSM 5847</strain>
    </source>
</reference>
<evidence type="ECO:0000256" key="2">
    <source>
        <dbReference type="RuleBase" id="RU362080"/>
    </source>
</evidence>
<dbReference type="NCBIfam" id="TIGR01552">
    <property type="entry name" value="phd_fam"/>
    <property type="match status" value="1"/>
</dbReference>
<comment type="caution">
    <text evidence="3">The sequence shown here is derived from an EMBL/GenBank/DDBJ whole genome shotgun (WGS) entry which is preliminary data.</text>
</comment>
<evidence type="ECO:0000313" key="3">
    <source>
        <dbReference type="EMBL" id="KOA19646.1"/>
    </source>
</evidence>
<dbReference type="PATRIC" id="fig|1121318.3.peg.1750"/>
<gene>
    <name evidence="3" type="ORF">CLHOM_17350</name>
</gene>
<comment type="function">
    <text evidence="2">Antitoxin component of a type II toxin-antitoxin (TA) system.</text>
</comment>
<dbReference type="AlphaFoldDB" id="A0A0L6Z9J8"/>
<keyword evidence="4" id="KW-1185">Reference proteome</keyword>
<dbReference type="InterPro" id="IPR036165">
    <property type="entry name" value="YefM-like_sf"/>
</dbReference>
<evidence type="ECO:0000256" key="1">
    <source>
        <dbReference type="ARBA" id="ARBA00009981"/>
    </source>
</evidence>
<sequence>MPIIRPISDLRNNFNVISDLCHTNAEPIFITKNGHGDMVVMSQALYEQQQALIELYQKLAEAEVESQAIKTRISHKDLMAKMRTKINE</sequence>
<organism evidence="3 4">
    <name type="scientific">Clostridium homopropionicum DSM 5847</name>
    <dbReference type="NCBI Taxonomy" id="1121318"/>
    <lineage>
        <taxon>Bacteria</taxon>
        <taxon>Bacillati</taxon>
        <taxon>Bacillota</taxon>
        <taxon>Clostridia</taxon>
        <taxon>Eubacteriales</taxon>
        <taxon>Clostridiaceae</taxon>
        <taxon>Clostridium</taxon>
    </lineage>
</organism>
<dbReference type="SUPFAM" id="SSF143120">
    <property type="entry name" value="YefM-like"/>
    <property type="match status" value="1"/>
</dbReference>
<proteinExistence type="inferred from homology"/>
<dbReference type="Gene3D" id="3.40.1620.10">
    <property type="entry name" value="YefM-like domain"/>
    <property type="match status" value="1"/>
</dbReference>
<dbReference type="Pfam" id="PF02604">
    <property type="entry name" value="PhdYeFM_antitox"/>
    <property type="match status" value="1"/>
</dbReference>
<protein>
    <recommendedName>
        <fullName evidence="2">Antitoxin</fullName>
    </recommendedName>
</protein>
<evidence type="ECO:0000313" key="4">
    <source>
        <dbReference type="Proteomes" id="UP000037043"/>
    </source>
</evidence>
<comment type="similarity">
    <text evidence="1 2">Belongs to the phD/YefM antitoxin family.</text>
</comment>
<dbReference type="EMBL" id="LHUR01000022">
    <property type="protein sequence ID" value="KOA19646.1"/>
    <property type="molecule type" value="Genomic_DNA"/>
</dbReference>
<dbReference type="RefSeq" id="WP_052221586.1">
    <property type="nucleotide sequence ID" value="NZ_LHUR01000022.1"/>
</dbReference>